<sequence>MTAADCKALQILKVKTPNTGSIEAQINQKRLIRSIMAVQKRLSRQDSTWILICG</sequence>
<reference evidence="1" key="1">
    <citation type="submission" date="2021-06" db="EMBL/GenBank/DDBJ databases">
        <authorList>
            <person name="Kallberg Y."/>
            <person name="Tangrot J."/>
            <person name="Rosling A."/>
        </authorList>
    </citation>
    <scope>NUCLEOTIDE SEQUENCE</scope>
    <source>
        <strain evidence="1">UK204</strain>
    </source>
</reference>
<protein>
    <submittedName>
        <fullName evidence="1">16211_t:CDS:1</fullName>
    </submittedName>
</protein>
<dbReference type="AlphaFoldDB" id="A0A9N9IYF8"/>
<proteinExistence type="predicted"/>
<gene>
    <name evidence="1" type="ORF">FCALED_LOCUS16485</name>
</gene>
<evidence type="ECO:0000313" key="1">
    <source>
        <dbReference type="EMBL" id="CAG8754026.1"/>
    </source>
</evidence>
<organism evidence="1 2">
    <name type="scientific">Funneliformis caledonium</name>
    <dbReference type="NCBI Taxonomy" id="1117310"/>
    <lineage>
        <taxon>Eukaryota</taxon>
        <taxon>Fungi</taxon>
        <taxon>Fungi incertae sedis</taxon>
        <taxon>Mucoromycota</taxon>
        <taxon>Glomeromycotina</taxon>
        <taxon>Glomeromycetes</taxon>
        <taxon>Glomerales</taxon>
        <taxon>Glomeraceae</taxon>
        <taxon>Funneliformis</taxon>
    </lineage>
</organism>
<name>A0A9N9IYF8_9GLOM</name>
<dbReference type="Proteomes" id="UP000789570">
    <property type="component" value="Unassembled WGS sequence"/>
</dbReference>
<evidence type="ECO:0000313" key="2">
    <source>
        <dbReference type="Proteomes" id="UP000789570"/>
    </source>
</evidence>
<keyword evidence="2" id="KW-1185">Reference proteome</keyword>
<accession>A0A9N9IYF8</accession>
<feature type="non-terminal residue" evidence="1">
    <location>
        <position position="54"/>
    </location>
</feature>
<comment type="caution">
    <text evidence="1">The sequence shown here is derived from an EMBL/GenBank/DDBJ whole genome shotgun (WGS) entry which is preliminary data.</text>
</comment>
<dbReference type="EMBL" id="CAJVPQ010019465">
    <property type="protein sequence ID" value="CAG8754026.1"/>
    <property type="molecule type" value="Genomic_DNA"/>
</dbReference>